<reference evidence="2 3" key="1">
    <citation type="submission" date="2024-03" db="EMBL/GenBank/DDBJ databases">
        <title>Draft genome sequence of Klenkia sp. LSe6-5.</title>
        <authorList>
            <person name="Duangmal K."/>
            <person name="Chantavorakit T."/>
        </authorList>
    </citation>
    <scope>NUCLEOTIDE SEQUENCE [LARGE SCALE GENOMIC DNA]</scope>
    <source>
        <strain evidence="2 3">LSe6-5</strain>
    </source>
</reference>
<accession>A0ABU8DSB1</accession>
<dbReference type="Proteomes" id="UP001361570">
    <property type="component" value="Unassembled WGS sequence"/>
</dbReference>
<dbReference type="PROSITE" id="PS50801">
    <property type="entry name" value="STAS"/>
    <property type="match status" value="1"/>
</dbReference>
<dbReference type="InterPro" id="IPR036513">
    <property type="entry name" value="STAS_dom_sf"/>
</dbReference>
<evidence type="ECO:0000313" key="3">
    <source>
        <dbReference type="Proteomes" id="UP001361570"/>
    </source>
</evidence>
<protein>
    <submittedName>
        <fullName evidence="2">STAS domain-containing protein</fullName>
    </submittedName>
</protein>
<dbReference type="RefSeq" id="WP_336403872.1">
    <property type="nucleotide sequence ID" value="NZ_JBAPLU010000006.1"/>
</dbReference>
<dbReference type="Gene3D" id="3.30.750.24">
    <property type="entry name" value="STAS domain"/>
    <property type="match status" value="1"/>
</dbReference>
<name>A0ABU8DSB1_9ACTN</name>
<feature type="domain" description="STAS" evidence="1">
    <location>
        <begin position="10"/>
        <end position="102"/>
    </location>
</feature>
<gene>
    <name evidence="2" type="ORF">TEK04_08375</name>
</gene>
<evidence type="ECO:0000259" key="1">
    <source>
        <dbReference type="PROSITE" id="PS50801"/>
    </source>
</evidence>
<sequence length="130" mass="13407">MEGHGDGGFSLTTAESGDGELVAHVAGTLDAAYGPALQHELLQALRRAPRRLVVDLSEVVFFGSAGVTALVWVSQHPEAADKHVRVIATSRIVTGPLEMTGLLLRLDVSGMPPESVPPAGPTAPVVPPSG</sequence>
<dbReference type="EMBL" id="JBAPLU010000006">
    <property type="protein sequence ID" value="MEI4271737.1"/>
    <property type="molecule type" value="Genomic_DNA"/>
</dbReference>
<comment type="caution">
    <text evidence="2">The sequence shown here is derived from an EMBL/GenBank/DDBJ whole genome shotgun (WGS) entry which is preliminary data.</text>
</comment>
<evidence type="ECO:0000313" key="2">
    <source>
        <dbReference type="EMBL" id="MEI4271737.1"/>
    </source>
</evidence>
<dbReference type="SUPFAM" id="SSF52091">
    <property type="entry name" value="SpoIIaa-like"/>
    <property type="match status" value="1"/>
</dbReference>
<dbReference type="CDD" id="cd07043">
    <property type="entry name" value="STAS_anti-anti-sigma_factors"/>
    <property type="match status" value="1"/>
</dbReference>
<keyword evidence="3" id="KW-1185">Reference proteome</keyword>
<dbReference type="Pfam" id="PF13466">
    <property type="entry name" value="STAS_2"/>
    <property type="match status" value="1"/>
</dbReference>
<proteinExistence type="predicted"/>
<dbReference type="InterPro" id="IPR002645">
    <property type="entry name" value="STAS_dom"/>
</dbReference>
<organism evidence="2 3">
    <name type="scientific">Klenkia sesuvii</name>
    <dbReference type="NCBI Taxonomy" id="3103137"/>
    <lineage>
        <taxon>Bacteria</taxon>
        <taxon>Bacillati</taxon>
        <taxon>Actinomycetota</taxon>
        <taxon>Actinomycetes</taxon>
        <taxon>Geodermatophilales</taxon>
        <taxon>Geodermatophilaceae</taxon>
        <taxon>Klenkia</taxon>
    </lineage>
</organism>
<dbReference type="InterPro" id="IPR058548">
    <property type="entry name" value="MlaB-like_STAS"/>
</dbReference>